<gene>
    <name evidence="2" type="ORF">SAMN05660328_101308</name>
</gene>
<protein>
    <recommendedName>
        <fullName evidence="1">DUF4440 domain-containing protein</fullName>
    </recommendedName>
</protein>
<accession>A0A1I7FC05</accession>
<dbReference type="RefSeq" id="WP_218140915.1">
    <property type="nucleotide sequence ID" value="NZ_FOLZ01000001.1"/>
</dbReference>
<proteinExistence type="predicted"/>
<dbReference type="InterPro" id="IPR027843">
    <property type="entry name" value="DUF4440"/>
</dbReference>
<dbReference type="InterPro" id="IPR032710">
    <property type="entry name" value="NTF2-like_dom_sf"/>
</dbReference>
<dbReference type="AlphaFoldDB" id="A0A1I7FC05"/>
<evidence type="ECO:0000313" key="2">
    <source>
        <dbReference type="EMBL" id="SFU33719.1"/>
    </source>
</evidence>
<sequence length="148" mass="17268">MVFYEDTYTPEQKAIAKELIALEIDALNRFYRGDSSGYAKLWSQTNFSYFDANFSERIDTYEDIYDFLMSRVEGKVKVDHYDFVAPRAQFVGDLAILSYSLPNDDNPRSKHYNVIEVFQRDQNDEWKVIHSTWQGLDPAKKNSGTVII</sequence>
<dbReference type="Gene3D" id="3.10.450.50">
    <property type="match status" value="1"/>
</dbReference>
<evidence type="ECO:0000259" key="1">
    <source>
        <dbReference type="Pfam" id="PF14534"/>
    </source>
</evidence>
<dbReference type="EMBL" id="FPBN01000001">
    <property type="protein sequence ID" value="SFU33719.1"/>
    <property type="molecule type" value="Genomic_DNA"/>
</dbReference>
<dbReference type="Proteomes" id="UP000183629">
    <property type="component" value="Unassembled WGS sequence"/>
</dbReference>
<organism evidence="2 3">
    <name type="scientific">Streptococcus gallolyticus</name>
    <dbReference type="NCBI Taxonomy" id="315405"/>
    <lineage>
        <taxon>Bacteria</taxon>
        <taxon>Bacillati</taxon>
        <taxon>Bacillota</taxon>
        <taxon>Bacilli</taxon>
        <taxon>Lactobacillales</taxon>
        <taxon>Streptococcaceae</taxon>
        <taxon>Streptococcus</taxon>
    </lineage>
</organism>
<dbReference type="Pfam" id="PF14534">
    <property type="entry name" value="DUF4440"/>
    <property type="match status" value="1"/>
</dbReference>
<dbReference type="SUPFAM" id="SSF54427">
    <property type="entry name" value="NTF2-like"/>
    <property type="match status" value="1"/>
</dbReference>
<keyword evidence="3" id="KW-1185">Reference proteome</keyword>
<feature type="domain" description="DUF4440" evidence="1">
    <location>
        <begin position="26"/>
        <end position="128"/>
    </location>
</feature>
<name>A0A1I7FC05_9STRE</name>
<reference evidence="3" key="1">
    <citation type="submission" date="2016-10" db="EMBL/GenBank/DDBJ databases">
        <authorList>
            <person name="Varghese N."/>
            <person name="Submissions S."/>
        </authorList>
    </citation>
    <scope>NUCLEOTIDE SEQUENCE [LARGE SCALE GENOMIC DNA]</scope>
    <source>
        <strain evidence="3">LMG 15572</strain>
    </source>
</reference>
<evidence type="ECO:0000313" key="3">
    <source>
        <dbReference type="Proteomes" id="UP000183629"/>
    </source>
</evidence>